<dbReference type="AlphaFoldDB" id="A0A223NX70"/>
<proteinExistence type="predicted"/>
<reference evidence="1 2" key="1">
    <citation type="submission" date="2017-08" db="EMBL/GenBank/DDBJ databases">
        <title>Complete genome sequence of Mucilaginibacter sp. strain BJC16-A31.</title>
        <authorList>
            <consortium name="Henan University of Science and Technology"/>
            <person name="You X."/>
        </authorList>
    </citation>
    <scope>NUCLEOTIDE SEQUENCE [LARGE SCALE GENOMIC DNA]</scope>
    <source>
        <strain evidence="1 2">BJC16-A31</strain>
    </source>
</reference>
<gene>
    <name evidence="1" type="ORF">MuYL_2592</name>
</gene>
<evidence type="ECO:0000313" key="1">
    <source>
        <dbReference type="EMBL" id="ASU34479.1"/>
    </source>
</evidence>
<dbReference type="KEGG" id="muc:MuYL_2592"/>
<dbReference type="EMBL" id="CP022743">
    <property type="protein sequence ID" value="ASU34479.1"/>
    <property type="molecule type" value="Genomic_DNA"/>
</dbReference>
<keyword evidence="2" id="KW-1185">Reference proteome</keyword>
<organism evidence="1 2">
    <name type="scientific">Mucilaginibacter xinganensis</name>
    <dbReference type="NCBI Taxonomy" id="1234841"/>
    <lineage>
        <taxon>Bacteria</taxon>
        <taxon>Pseudomonadati</taxon>
        <taxon>Bacteroidota</taxon>
        <taxon>Sphingobacteriia</taxon>
        <taxon>Sphingobacteriales</taxon>
        <taxon>Sphingobacteriaceae</taxon>
        <taxon>Mucilaginibacter</taxon>
    </lineage>
</organism>
<name>A0A223NX70_9SPHI</name>
<sequence>MASVSNANKKTGYRKCIFWCGIGTIQIYEKYKKYLPFDMANVNKYFLFKRNFFLFLMNRQVEQRLQTIIT</sequence>
<accession>A0A223NX70</accession>
<protein>
    <submittedName>
        <fullName evidence="1">Uncharacterized protein</fullName>
    </submittedName>
</protein>
<dbReference type="Proteomes" id="UP000215002">
    <property type="component" value="Chromosome"/>
</dbReference>
<evidence type="ECO:0000313" key="2">
    <source>
        <dbReference type="Proteomes" id="UP000215002"/>
    </source>
</evidence>